<evidence type="ECO:0000313" key="7">
    <source>
        <dbReference type="Proteomes" id="UP000501891"/>
    </source>
</evidence>
<name>A0A858RAT1_9PROT</name>
<dbReference type="PANTHER" id="PTHR33711">
    <property type="entry name" value="DIOXYGENASE, PUTATIVE (AFU_ORTHOLOGUE AFUA_2G02910)-RELATED"/>
    <property type="match status" value="1"/>
</dbReference>
<keyword evidence="2 6" id="KW-0223">Dioxygenase</keyword>
<dbReference type="InterPro" id="IPR050770">
    <property type="entry name" value="Intradiol_RC_Dioxygenase"/>
</dbReference>
<accession>A0A858RAT1</accession>
<dbReference type="CDD" id="cd03459">
    <property type="entry name" value="3_4-PCD"/>
    <property type="match status" value="1"/>
</dbReference>
<keyword evidence="3" id="KW-0560">Oxidoreductase</keyword>
<dbReference type="GO" id="GO:0008199">
    <property type="term" value="F:ferric iron binding"/>
    <property type="evidence" value="ECO:0007669"/>
    <property type="project" value="InterPro"/>
</dbReference>
<dbReference type="AlphaFoldDB" id="A0A858RAT1"/>
<dbReference type="PROSITE" id="PS51318">
    <property type="entry name" value="TAT"/>
    <property type="match status" value="1"/>
</dbReference>
<dbReference type="Pfam" id="PF00775">
    <property type="entry name" value="Dioxygenase_C"/>
    <property type="match status" value="1"/>
</dbReference>
<dbReference type="InterPro" id="IPR000627">
    <property type="entry name" value="Intradiol_dOase_C"/>
</dbReference>
<evidence type="ECO:0000313" key="6">
    <source>
        <dbReference type="EMBL" id="QJE74504.1"/>
    </source>
</evidence>
<dbReference type="InterPro" id="IPR006311">
    <property type="entry name" value="TAT_signal"/>
</dbReference>
<dbReference type="Gene3D" id="2.60.130.10">
    <property type="entry name" value="Aromatic compound dioxygenase"/>
    <property type="match status" value="1"/>
</dbReference>
<organism evidence="6 7">
    <name type="scientific">Aerophototrophica crusticola</name>
    <dbReference type="NCBI Taxonomy" id="1709002"/>
    <lineage>
        <taxon>Bacteria</taxon>
        <taxon>Pseudomonadati</taxon>
        <taxon>Pseudomonadota</taxon>
        <taxon>Alphaproteobacteria</taxon>
        <taxon>Rhodospirillales</taxon>
        <taxon>Rhodospirillaceae</taxon>
        <taxon>Aerophototrophica</taxon>
    </lineage>
</organism>
<dbReference type="SUPFAM" id="SSF49482">
    <property type="entry name" value="Aromatic compound dioxygenase"/>
    <property type="match status" value="1"/>
</dbReference>
<evidence type="ECO:0000256" key="2">
    <source>
        <dbReference type="ARBA" id="ARBA00022964"/>
    </source>
</evidence>
<keyword evidence="7" id="KW-1185">Reference proteome</keyword>
<dbReference type="Proteomes" id="UP000501891">
    <property type="component" value="Chromosome"/>
</dbReference>
<evidence type="ECO:0000256" key="1">
    <source>
        <dbReference type="ARBA" id="ARBA00007825"/>
    </source>
</evidence>
<dbReference type="InterPro" id="IPR015889">
    <property type="entry name" value="Intradiol_dOase_core"/>
</dbReference>
<sequence>MAESRPTIHLPRRRLLTGAAALAAFAALPAPARALVPTPRQTAGPFYPTELPAEHDWDLVRVTGRAAQAMGQVTHLSGRVLAADGTPLAGALVEAWQCDANGIYHHPADREQGRDGNFQGYGRTRTDADGRYRFRTIRPVAYSGRTPHVHFAVAAPGRSRLVTQMYVEGDPGNPRDFIFSRLSPEQRAAVAVRLEPADGIETGALAGRFDIILA</sequence>
<reference evidence="6" key="1">
    <citation type="submission" date="2020-04" db="EMBL/GenBank/DDBJ databases">
        <title>A desert anoxygenic phototrophic bacterium fixes CO2 using RubisCO under aerobic conditions.</title>
        <authorList>
            <person name="Tang K."/>
        </authorList>
    </citation>
    <scope>NUCLEOTIDE SEQUENCE [LARGE SCALE GENOMIC DNA]</scope>
    <source>
        <strain evidence="6">MIMtkB3</strain>
    </source>
</reference>
<keyword evidence="4" id="KW-0732">Signal</keyword>
<dbReference type="KEGG" id="acru:HHL28_16815"/>
<protein>
    <submittedName>
        <fullName evidence="6">Intradiol ring-cleavage dioxygenase</fullName>
    </submittedName>
</protein>
<dbReference type="InterPro" id="IPR039387">
    <property type="entry name" value="3_4-PCD"/>
</dbReference>
<feature type="signal peptide" evidence="4">
    <location>
        <begin position="1"/>
        <end position="34"/>
    </location>
</feature>
<dbReference type="GO" id="GO:0018578">
    <property type="term" value="F:protocatechuate 3,4-dioxygenase activity"/>
    <property type="evidence" value="ECO:0007669"/>
    <property type="project" value="InterPro"/>
</dbReference>
<gene>
    <name evidence="6" type="ORF">HHL28_16815</name>
</gene>
<evidence type="ECO:0000256" key="3">
    <source>
        <dbReference type="ARBA" id="ARBA00023002"/>
    </source>
</evidence>
<evidence type="ECO:0000256" key="4">
    <source>
        <dbReference type="SAM" id="SignalP"/>
    </source>
</evidence>
<evidence type="ECO:0000259" key="5">
    <source>
        <dbReference type="Pfam" id="PF00775"/>
    </source>
</evidence>
<proteinExistence type="inferred from homology"/>
<dbReference type="PANTHER" id="PTHR33711:SF10">
    <property type="entry name" value="INTRADIOL RING-CLEAVAGE DIOXYGENASES DOMAIN-CONTAINING PROTEIN"/>
    <property type="match status" value="1"/>
</dbReference>
<dbReference type="EMBL" id="CP051775">
    <property type="protein sequence ID" value="QJE74504.1"/>
    <property type="molecule type" value="Genomic_DNA"/>
</dbReference>
<feature type="chain" id="PRO_5032504318" evidence="4">
    <location>
        <begin position="35"/>
        <end position="214"/>
    </location>
</feature>
<feature type="domain" description="Intradiol ring-cleavage dioxygenases" evidence="5">
    <location>
        <begin position="44"/>
        <end position="213"/>
    </location>
</feature>
<comment type="similarity">
    <text evidence="1">Belongs to the intradiol ring-cleavage dioxygenase family.</text>
</comment>